<accession>A0A0R2MYA0</accession>
<evidence type="ECO:0000256" key="1">
    <source>
        <dbReference type="ARBA" id="ARBA00004193"/>
    </source>
</evidence>
<feature type="chain" id="PRO_5039485917" evidence="7">
    <location>
        <begin position="23"/>
        <end position="347"/>
    </location>
</feature>
<comment type="subcellular location">
    <subcellularLocation>
        <location evidence="1">Cell membrane</location>
        <topology evidence="1">Lipid-anchor</topology>
    </subcellularLocation>
</comment>
<dbReference type="InterPro" id="IPR028082">
    <property type="entry name" value="Peripla_BP_I"/>
</dbReference>
<dbReference type="AlphaFoldDB" id="A0A0R2MYA0"/>
<feature type="signal peptide" evidence="7">
    <location>
        <begin position="1"/>
        <end position="22"/>
    </location>
</feature>
<dbReference type="InterPro" id="IPR003760">
    <property type="entry name" value="PnrA-like"/>
</dbReference>
<dbReference type="GO" id="GO:0005886">
    <property type="term" value="C:plasma membrane"/>
    <property type="evidence" value="ECO:0007669"/>
    <property type="project" value="UniProtKB-SubCell"/>
</dbReference>
<keyword evidence="4 7" id="KW-0732">Signal</keyword>
<evidence type="ECO:0000256" key="5">
    <source>
        <dbReference type="ARBA" id="ARBA00023136"/>
    </source>
</evidence>
<keyword evidence="10" id="KW-1185">Reference proteome</keyword>
<evidence type="ECO:0000256" key="7">
    <source>
        <dbReference type="SAM" id="SignalP"/>
    </source>
</evidence>
<dbReference type="STRING" id="1293598.IV56_GL000478"/>
<name>A0A0R2MYA0_9LACO</name>
<dbReference type="SUPFAM" id="SSF53822">
    <property type="entry name" value="Periplasmic binding protein-like I"/>
    <property type="match status" value="1"/>
</dbReference>
<dbReference type="Pfam" id="PF02608">
    <property type="entry name" value="Bmp"/>
    <property type="match status" value="1"/>
</dbReference>
<dbReference type="CDD" id="cd06354">
    <property type="entry name" value="PBP1_PrnA-like"/>
    <property type="match status" value="1"/>
</dbReference>
<protein>
    <submittedName>
        <fullName evidence="9">ABC superfamily ATP binding cassette transporter, binding protein</fullName>
    </submittedName>
</protein>
<evidence type="ECO:0000256" key="3">
    <source>
        <dbReference type="ARBA" id="ARBA00022475"/>
    </source>
</evidence>
<keyword evidence="3" id="KW-1003">Cell membrane</keyword>
<reference evidence="9 10" key="1">
    <citation type="journal article" date="2015" name="Genome Announc.">
        <title>Expanding the biotechnology potential of lactobacilli through comparative genomics of 213 strains and associated genera.</title>
        <authorList>
            <person name="Sun Z."/>
            <person name="Harris H.M."/>
            <person name="McCann A."/>
            <person name="Guo C."/>
            <person name="Argimon S."/>
            <person name="Zhang W."/>
            <person name="Yang X."/>
            <person name="Jeffery I.B."/>
            <person name="Cooney J.C."/>
            <person name="Kagawa T.F."/>
            <person name="Liu W."/>
            <person name="Song Y."/>
            <person name="Salvetti E."/>
            <person name="Wrobel A."/>
            <person name="Rasinkangas P."/>
            <person name="Parkhill J."/>
            <person name="Rea M.C."/>
            <person name="O'Sullivan O."/>
            <person name="Ritari J."/>
            <person name="Douillard F.P."/>
            <person name="Paul Ross R."/>
            <person name="Yang R."/>
            <person name="Briner A.E."/>
            <person name="Felis G.E."/>
            <person name="de Vos W.M."/>
            <person name="Barrangou R."/>
            <person name="Klaenhammer T.R."/>
            <person name="Caufield P.W."/>
            <person name="Cui Y."/>
            <person name="Zhang H."/>
            <person name="O'Toole P.W."/>
        </authorList>
    </citation>
    <scope>NUCLEOTIDE SEQUENCE [LARGE SCALE GENOMIC DNA]</scope>
    <source>
        <strain evidence="9 10">DSM 24301</strain>
    </source>
</reference>
<evidence type="ECO:0000256" key="6">
    <source>
        <dbReference type="ARBA" id="ARBA00023288"/>
    </source>
</evidence>
<dbReference type="EMBL" id="JQCE01000021">
    <property type="protein sequence ID" value="KRO17152.1"/>
    <property type="molecule type" value="Genomic_DNA"/>
</dbReference>
<dbReference type="Proteomes" id="UP000050969">
    <property type="component" value="Unassembled WGS sequence"/>
</dbReference>
<evidence type="ECO:0000256" key="4">
    <source>
        <dbReference type="ARBA" id="ARBA00022729"/>
    </source>
</evidence>
<dbReference type="PATRIC" id="fig|1293598.4.peg.511"/>
<keyword evidence="6" id="KW-0449">Lipoprotein</keyword>
<dbReference type="PROSITE" id="PS51257">
    <property type="entry name" value="PROKAR_LIPOPROTEIN"/>
    <property type="match status" value="1"/>
</dbReference>
<dbReference type="PANTHER" id="PTHR34296">
    <property type="entry name" value="TRANSCRIPTIONAL ACTIVATOR PROTEIN MED"/>
    <property type="match status" value="1"/>
</dbReference>
<evidence type="ECO:0000259" key="8">
    <source>
        <dbReference type="Pfam" id="PF02608"/>
    </source>
</evidence>
<comment type="similarity">
    <text evidence="2">Belongs to the BMP lipoprotein family.</text>
</comment>
<evidence type="ECO:0000313" key="10">
    <source>
        <dbReference type="Proteomes" id="UP000050969"/>
    </source>
</evidence>
<feature type="domain" description="ABC transporter substrate-binding protein PnrA-like" evidence="8">
    <location>
        <begin position="40"/>
        <end position="339"/>
    </location>
</feature>
<evidence type="ECO:0000313" key="9">
    <source>
        <dbReference type="EMBL" id="KRO17152.1"/>
    </source>
</evidence>
<proteinExistence type="inferred from homology"/>
<keyword evidence="5" id="KW-0472">Membrane</keyword>
<dbReference type="InterPro" id="IPR050957">
    <property type="entry name" value="BMP_lipoprotein"/>
</dbReference>
<organism evidence="9 10">
    <name type="scientific">Lacticaseibacillus saniviri JCM 17471 = DSM 24301</name>
    <dbReference type="NCBI Taxonomy" id="1293598"/>
    <lineage>
        <taxon>Bacteria</taxon>
        <taxon>Bacillati</taxon>
        <taxon>Bacillota</taxon>
        <taxon>Bacilli</taxon>
        <taxon>Lactobacillales</taxon>
        <taxon>Lactobacillaceae</taxon>
        <taxon>Lacticaseibacillus</taxon>
    </lineage>
</organism>
<dbReference type="RefSeq" id="WP_056992742.1">
    <property type="nucleotide sequence ID" value="NZ_JQCE01000021.1"/>
</dbReference>
<dbReference type="Gene3D" id="3.40.50.2300">
    <property type="match status" value="2"/>
</dbReference>
<gene>
    <name evidence="9" type="ORF">IV56_GL000478</name>
</gene>
<sequence>MKFGRKLGVLAMLAAATVVLVACGGKQAGQSGKSDAKHSVALVTDGGGVDDKSFNQSGWEGLEKWGKKNGLKKGVGGYNYAQSNSDADFTPNINKLIQAKYATIFGIGYKLESAIKNAAKANPKTQFVIIDDVIDAKNVASVTFKDNEAAYLAGVAAAKTTKTNKVGFIGGQHGAVIDRFEAGFRQGVAAVNKKITVDVKYADSFTKPDVGQALANAMFNNDEDVIYQAAGGTGAGVFSAAKNQIKKKKVWVIGVDLDQNNEGKYDGGNLTLTSTLKGVGTVVEKLADDAKKDKFPAGKTEVYGLKEKGVDLTRGNMSDDAWKAVQDYKQQIIDGKITVFNKPSELK</sequence>
<evidence type="ECO:0000256" key="2">
    <source>
        <dbReference type="ARBA" id="ARBA00008610"/>
    </source>
</evidence>
<dbReference type="PANTHER" id="PTHR34296:SF2">
    <property type="entry name" value="ABC TRANSPORTER GUANOSINE-BINDING PROTEIN NUPN"/>
    <property type="match status" value="1"/>
</dbReference>
<comment type="caution">
    <text evidence="9">The sequence shown here is derived from an EMBL/GenBank/DDBJ whole genome shotgun (WGS) entry which is preliminary data.</text>
</comment>